<dbReference type="GO" id="GO:0016301">
    <property type="term" value="F:kinase activity"/>
    <property type="evidence" value="ECO:0007669"/>
    <property type="project" value="UniProtKB-KW"/>
</dbReference>
<dbReference type="Gene3D" id="3.40.50.10330">
    <property type="entry name" value="Probable inorganic polyphosphate/atp-NAD kinase, domain 1"/>
    <property type="match status" value="1"/>
</dbReference>
<dbReference type="InterPro" id="IPR050187">
    <property type="entry name" value="Lipid_Phosphate_FormReg"/>
</dbReference>
<dbReference type="Gene3D" id="2.60.200.40">
    <property type="match status" value="1"/>
</dbReference>
<dbReference type="PANTHER" id="PTHR12358:SF54">
    <property type="entry name" value="SPHINGOSINE KINASE RELATED PROTEIN"/>
    <property type="match status" value="1"/>
</dbReference>
<feature type="region of interest" description="Disordered" evidence="1">
    <location>
        <begin position="1"/>
        <end position="22"/>
    </location>
</feature>
<dbReference type="Proteomes" id="UP000054903">
    <property type="component" value="Unassembled WGS sequence"/>
</dbReference>
<keyword evidence="4" id="KW-1185">Reference proteome</keyword>
<keyword evidence="3" id="KW-0808">Transferase</keyword>
<proteinExistence type="predicted"/>
<keyword evidence="3" id="KW-0418">Kinase</keyword>
<accession>A0A158DT41</accession>
<dbReference type="PANTHER" id="PTHR12358">
    <property type="entry name" value="SPHINGOSINE KINASE"/>
    <property type="match status" value="1"/>
</dbReference>
<dbReference type="PROSITE" id="PS50146">
    <property type="entry name" value="DAGK"/>
    <property type="match status" value="1"/>
</dbReference>
<evidence type="ECO:0000259" key="2">
    <source>
        <dbReference type="PROSITE" id="PS50146"/>
    </source>
</evidence>
<organism evidence="3 4">
    <name type="scientific">Caballeronia fortuita</name>
    <dbReference type="NCBI Taxonomy" id="1777138"/>
    <lineage>
        <taxon>Bacteria</taxon>
        <taxon>Pseudomonadati</taxon>
        <taxon>Pseudomonadota</taxon>
        <taxon>Betaproteobacteria</taxon>
        <taxon>Burkholderiales</taxon>
        <taxon>Burkholderiaceae</taxon>
        <taxon>Caballeronia</taxon>
    </lineage>
</organism>
<evidence type="ECO:0000256" key="1">
    <source>
        <dbReference type="SAM" id="MobiDB-lite"/>
    </source>
</evidence>
<feature type="compositionally biased region" description="Low complexity" evidence="1">
    <location>
        <begin position="1"/>
        <end position="18"/>
    </location>
</feature>
<dbReference type="InterPro" id="IPR017438">
    <property type="entry name" value="ATP-NAD_kinase_N"/>
</dbReference>
<protein>
    <submittedName>
        <fullName evidence="3">Lipid kinase</fullName>
        <ecNumber evidence="3">2.7.1.-</ecNumber>
    </submittedName>
</protein>
<dbReference type="InterPro" id="IPR016064">
    <property type="entry name" value="NAD/diacylglycerol_kinase_sf"/>
</dbReference>
<dbReference type="SUPFAM" id="SSF111331">
    <property type="entry name" value="NAD kinase/diacylglycerol kinase-like"/>
    <property type="match status" value="1"/>
</dbReference>
<dbReference type="STRING" id="1777138.AWB77_05704"/>
<dbReference type="EC" id="2.7.1.-" evidence="3"/>
<reference evidence="3" key="1">
    <citation type="submission" date="2016-01" db="EMBL/GenBank/DDBJ databases">
        <authorList>
            <person name="Peeters C."/>
        </authorList>
    </citation>
    <scope>NUCLEOTIDE SEQUENCE</scope>
    <source>
        <strain evidence="3">LMG 29320</strain>
    </source>
</reference>
<gene>
    <name evidence="3" type="ORF">AWB77_05704</name>
</gene>
<dbReference type="EMBL" id="FCNX02000018">
    <property type="protein sequence ID" value="SAK97326.1"/>
    <property type="molecule type" value="Genomic_DNA"/>
</dbReference>
<feature type="domain" description="DAGKc" evidence="2">
    <location>
        <begin position="25"/>
        <end position="157"/>
    </location>
</feature>
<dbReference type="InterPro" id="IPR001206">
    <property type="entry name" value="Diacylglycerol_kinase_cat_dom"/>
</dbReference>
<evidence type="ECO:0000313" key="3">
    <source>
        <dbReference type="EMBL" id="SAK97326.1"/>
    </source>
</evidence>
<dbReference type="Pfam" id="PF00781">
    <property type="entry name" value="DAGK_cat"/>
    <property type="match status" value="1"/>
</dbReference>
<dbReference type="OrthoDB" id="142078at2"/>
<dbReference type="SMART" id="SM00046">
    <property type="entry name" value="DAGKc"/>
    <property type="match status" value="1"/>
</dbReference>
<comment type="caution">
    <text evidence="3">The sequence shown here is derived from an EMBL/GenBank/DDBJ whole genome shotgun (WGS) entry which is preliminary data.</text>
</comment>
<sequence>MTPTAATAAKAPTGSTSADTSKPLAADAPFFIVMNAGSGRRQSDETRDVLERELGAAGRRFELHVVDDPHRLADVARKTATAACDEGGVLVGAGGDGTLCTVAHAAHEAGCPFAVLPRGTFNYFSRDHGIPADLEQSTRLLLDARAYPVQVGFVNEQMFLVNASLGLYPRLLEDREIYKRQFGRSRLVALWSALLTLLKPHRHLRLHIDHEGSTTEIRSSTLFVGNNRLQMEQIGMPDEAHALEQGLLVAIAPRPVGRLMHLWLSLHGAAGRLSDSDHVVSLTFERIVVTHPSKKRKPVKIATDGEVAKLRMPLEFRVSGKPLYLLKPEPSVAEANRS</sequence>
<dbReference type="AlphaFoldDB" id="A0A158DT41"/>
<evidence type="ECO:0000313" key="4">
    <source>
        <dbReference type="Proteomes" id="UP000054903"/>
    </source>
</evidence>
<name>A0A158DT41_9BURK</name>
<dbReference type="RefSeq" id="WP_061137752.1">
    <property type="nucleotide sequence ID" value="NZ_FCNX02000018.1"/>
</dbReference>